<evidence type="ECO:0000256" key="4">
    <source>
        <dbReference type="ARBA" id="ARBA00022840"/>
    </source>
</evidence>
<dbReference type="PROSITE" id="PS00107">
    <property type="entry name" value="PROTEIN_KINASE_ATP"/>
    <property type="match status" value="1"/>
</dbReference>
<keyword evidence="4 5" id="KW-0067">ATP-binding</keyword>
<dbReference type="GO" id="GO:0005524">
    <property type="term" value="F:ATP binding"/>
    <property type="evidence" value="ECO:0007669"/>
    <property type="project" value="UniProtKB-UniRule"/>
</dbReference>
<evidence type="ECO:0000313" key="8">
    <source>
        <dbReference type="EMBL" id="SFE72293.1"/>
    </source>
</evidence>
<dbReference type="Gene3D" id="1.10.510.10">
    <property type="entry name" value="Transferase(Phosphotransferase) domain 1"/>
    <property type="match status" value="1"/>
</dbReference>
<dbReference type="Gene3D" id="3.30.200.20">
    <property type="entry name" value="Phosphorylase Kinase, domain 1"/>
    <property type="match status" value="1"/>
</dbReference>
<keyword evidence="1" id="KW-0808">Transferase</keyword>
<dbReference type="SUPFAM" id="SSF48452">
    <property type="entry name" value="TPR-like"/>
    <property type="match status" value="3"/>
</dbReference>
<proteinExistence type="predicted"/>
<accession>A0A1I2CX08</accession>
<dbReference type="SUPFAM" id="SSF56112">
    <property type="entry name" value="Protein kinase-like (PK-like)"/>
    <property type="match status" value="1"/>
</dbReference>
<organism evidence="8 9">
    <name type="scientific">Nannocystis exedens</name>
    <dbReference type="NCBI Taxonomy" id="54"/>
    <lineage>
        <taxon>Bacteria</taxon>
        <taxon>Pseudomonadati</taxon>
        <taxon>Myxococcota</taxon>
        <taxon>Polyangia</taxon>
        <taxon>Nannocystales</taxon>
        <taxon>Nannocystaceae</taxon>
        <taxon>Nannocystis</taxon>
    </lineage>
</organism>
<dbReference type="PROSITE" id="PS50011">
    <property type="entry name" value="PROTEIN_KINASE_DOM"/>
    <property type="match status" value="1"/>
</dbReference>
<dbReference type="EMBL" id="FOMX01000018">
    <property type="protein sequence ID" value="SFE72293.1"/>
    <property type="molecule type" value="Genomic_DNA"/>
</dbReference>
<name>A0A1I2CX08_9BACT</name>
<evidence type="ECO:0000256" key="2">
    <source>
        <dbReference type="ARBA" id="ARBA00022741"/>
    </source>
</evidence>
<dbReference type="OrthoDB" id="5452667at2"/>
<keyword evidence="2 5" id="KW-0547">Nucleotide-binding</keyword>
<evidence type="ECO:0000256" key="6">
    <source>
        <dbReference type="SAM" id="MobiDB-lite"/>
    </source>
</evidence>
<dbReference type="Proteomes" id="UP000199400">
    <property type="component" value="Unassembled WGS sequence"/>
</dbReference>
<feature type="region of interest" description="Disordered" evidence="6">
    <location>
        <begin position="1"/>
        <end position="57"/>
    </location>
</feature>
<dbReference type="PROSITE" id="PS00108">
    <property type="entry name" value="PROTEIN_KINASE_ST"/>
    <property type="match status" value="1"/>
</dbReference>
<evidence type="ECO:0000259" key="7">
    <source>
        <dbReference type="PROSITE" id="PS50011"/>
    </source>
</evidence>
<keyword evidence="3 8" id="KW-0418">Kinase</keyword>
<evidence type="ECO:0000256" key="5">
    <source>
        <dbReference type="PROSITE-ProRule" id="PRU10141"/>
    </source>
</evidence>
<sequence length="999" mass="107536">MTGGRSSSEAHHAATPRASAGGREAGPTTESERPPADVTADDAAPAEPRQAVPARPRLVDPFGKQLLKRSLLPSRAGPVQIGRFTVVRKIGQGGMGTVYACYDEQLDRKVAVKVLHTDARHDRATAAPRLLREAQAMARMSHPNIVTVLEVGASEGSVYVAMEFIKGESLERWLERPRTWRETVATYVQAGLGLAAAHRAGIVHRDFKPQNVMIGDDGAIKVLDFGLARATDEAAAEPSPAEPPRIGAVDLLQPLTRTGVRLGTPAYMSPEQYRGETATTASDQFSFCVALYRGLYGAFPFPMTSLADLQAAVLRGTVAPPPAAAAVPQRLLRVLLRGLKDDPTQRFGSMEELVAALEHEPLKKYRLAAAVTVTAAVAGSAGLALAGGAAIEQCPDARAELASIWGPEAAAELRAAATARSPAQAEEALPRIVPKLDAYANEWVDMRNEACRAHAEGRHSAQLFDLRTACLDQRRASLAATVEVVQGAGQVGLDAMFKAVAALPSLATCADSEALTAAIPPPGDPELRAQVQQHRETLARVEVLEQTGQLRLGLQLVDEVLADPQAAAYAPLIAEANYLKGSLQQSDGAPLKALEAYERALWSALELGHAPVAARASQRRGVVLAYHLLQPLRARESLELMAALNRRVRHDVALYAEYLDNAANVRFRLDDSEEAARLWQEAIALREEHGLLETAPGIGGLYNFAMILELQGRCAEALPLFHRVLALSEKTLGASEPHRPLYEMAVALCLVDLGRPHAARERMQQLERSLERFETDRARKYGFLGRAYAELAAGDGATARQYVTRALEAVPEEVLPEFWSYLMMAAALENDAPAVEQARAQTIAALAGNDPRQGATQIVYRNVGKALASLGRHEEAIEVFVAAREALADATSLIDRLRRHSISLELGKSRTALGDFHAAEQDLEAALAGFQADLSPRNRELADAMLALGELALARQRLGEATTWLGKAEAIYAATAEQDYPPRVRTRAAQARAAAGSRE</sequence>
<dbReference type="STRING" id="54.SAMN02745121_05283"/>
<dbReference type="Pfam" id="PF00069">
    <property type="entry name" value="Pkinase"/>
    <property type="match status" value="1"/>
</dbReference>
<reference evidence="9" key="1">
    <citation type="submission" date="2016-10" db="EMBL/GenBank/DDBJ databases">
        <authorList>
            <person name="Varghese N."/>
            <person name="Submissions S."/>
        </authorList>
    </citation>
    <scope>NUCLEOTIDE SEQUENCE [LARGE SCALE GENOMIC DNA]</scope>
    <source>
        <strain evidence="9">ATCC 25963</strain>
    </source>
</reference>
<keyword evidence="8" id="KW-0723">Serine/threonine-protein kinase</keyword>
<dbReference type="InterPro" id="IPR000719">
    <property type="entry name" value="Prot_kinase_dom"/>
</dbReference>
<dbReference type="InterPro" id="IPR011009">
    <property type="entry name" value="Kinase-like_dom_sf"/>
</dbReference>
<dbReference type="Gene3D" id="1.25.40.10">
    <property type="entry name" value="Tetratricopeptide repeat domain"/>
    <property type="match status" value="2"/>
</dbReference>
<dbReference type="InterPro" id="IPR017441">
    <property type="entry name" value="Protein_kinase_ATP_BS"/>
</dbReference>
<feature type="binding site" evidence="5">
    <location>
        <position position="113"/>
    </location>
    <ligand>
        <name>ATP</name>
        <dbReference type="ChEBI" id="CHEBI:30616"/>
    </ligand>
</feature>
<evidence type="ECO:0000256" key="1">
    <source>
        <dbReference type="ARBA" id="ARBA00022679"/>
    </source>
</evidence>
<dbReference type="InterPro" id="IPR019734">
    <property type="entry name" value="TPR_rpt"/>
</dbReference>
<dbReference type="AlphaFoldDB" id="A0A1I2CX08"/>
<dbReference type="SMART" id="SM00028">
    <property type="entry name" value="TPR"/>
    <property type="match status" value="7"/>
</dbReference>
<evidence type="ECO:0000313" key="9">
    <source>
        <dbReference type="Proteomes" id="UP000199400"/>
    </source>
</evidence>
<feature type="domain" description="Protein kinase" evidence="7">
    <location>
        <begin position="84"/>
        <end position="362"/>
    </location>
</feature>
<dbReference type="InterPro" id="IPR011990">
    <property type="entry name" value="TPR-like_helical_dom_sf"/>
</dbReference>
<dbReference type="CDD" id="cd14014">
    <property type="entry name" value="STKc_PknB_like"/>
    <property type="match status" value="1"/>
</dbReference>
<dbReference type="Pfam" id="PF13424">
    <property type="entry name" value="TPR_12"/>
    <property type="match status" value="1"/>
</dbReference>
<evidence type="ECO:0000256" key="3">
    <source>
        <dbReference type="ARBA" id="ARBA00022777"/>
    </source>
</evidence>
<dbReference type="PANTHER" id="PTHR43289">
    <property type="entry name" value="MITOGEN-ACTIVATED PROTEIN KINASE KINASE KINASE 20-RELATED"/>
    <property type="match status" value="1"/>
</dbReference>
<dbReference type="GO" id="GO:0004674">
    <property type="term" value="F:protein serine/threonine kinase activity"/>
    <property type="evidence" value="ECO:0007669"/>
    <property type="project" value="UniProtKB-KW"/>
</dbReference>
<keyword evidence="9" id="KW-1185">Reference proteome</keyword>
<dbReference type="InterPro" id="IPR008271">
    <property type="entry name" value="Ser/Thr_kinase_AS"/>
</dbReference>
<protein>
    <submittedName>
        <fullName evidence="8">Serine/threonine protein kinase</fullName>
    </submittedName>
</protein>
<feature type="compositionally biased region" description="Low complexity" evidence="6">
    <location>
        <begin position="36"/>
        <end position="46"/>
    </location>
</feature>
<dbReference type="PANTHER" id="PTHR43289:SF6">
    <property type="entry name" value="SERINE_THREONINE-PROTEIN KINASE NEKL-3"/>
    <property type="match status" value="1"/>
</dbReference>
<gene>
    <name evidence="8" type="ORF">SAMN02745121_05283</name>
</gene>